<keyword evidence="2" id="KW-0479">Metal-binding</keyword>
<evidence type="ECO:0000256" key="2">
    <source>
        <dbReference type="HAMAP-Rule" id="MF_00336"/>
    </source>
</evidence>
<dbReference type="UniPathway" id="UPA00078">
    <property type="reaction ID" value="UER00161"/>
</dbReference>
<reference evidence="3 4" key="1">
    <citation type="submission" date="2011-04" db="EMBL/GenBank/DDBJ databases">
        <title>The complete genome of Thermodesulfobium narugense DSM 14796.</title>
        <authorList>
            <consortium name="US DOE Joint Genome Institute (JGI-PGF)"/>
            <person name="Lucas S."/>
            <person name="Han J."/>
            <person name="Lapidus A."/>
            <person name="Bruce D."/>
            <person name="Goodwin L."/>
            <person name="Pitluck S."/>
            <person name="Peters L."/>
            <person name="Kyrpides N."/>
            <person name="Mavromatis K."/>
            <person name="Pagani I."/>
            <person name="Ivanova N."/>
            <person name="Ovchinnikova G."/>
            <person name="Zhang X."/>
            <person name="Saunders L."/>
            <person name="Detter J.C."/>
            <person name="Tapia R."/>
            <person name="Han C."/>
            <person name="Land M."/>
            <person name="Hauser L."/>
            <person name="Markowitz V."/>
            <person name="Cheng J.-F."/>
            <person name="Hugenholtz P."/>
            <person name="Woyke T."/>
            <person name="Wu D."/>
            <person name="Spring S."/>
            <person name="Schroeder M."/>
            <person name="Brambilla E."/>
            <person name="Klenk H.-P."/>
            <person name="Eisen J.A."/>
        </authorList>
    </citation>
    <scope>NUCLEOTIDE SEQUENCE [LARGE SCALE GENOMIC DNA]</scope>
    <source>
        <strain evidence="3 4">DSM 14796</strain>
    </source>
</reference>
<keyword evidence="2" id="KW-0460">Magnesium</keyword>
<protein>
    <recommendedName>
        <fullName evidence="2">ATP-dependent dethiobiotin synthetase BioD</fullName>
        <ecNumber evidence="2">6.3.3.3</ecNumber>
    </recommendedName>
    <alternativeName>
        <fullName evidence="2">DTB synthetase</fullName>
        <shortName evidence="2">DTBS</shortName>
    </alternativeName>
    <alternativeName>
        <fullName evidence="2">Dethiobiotin synthase</fullName>
    </alternativeName>
</protein>
<dbReference type="EMBL" id="CP002690">
    <property type="protein sequence ID" value="AEE15432.1"/>
    <property type="molecule type" value="Genomic_DNA"/>
</dbReference>
<dbReference type="GO" id="GO:0005524">
    <property type="term" value="F:ATP binding"/>
    <property type="evidence" value="ECO:0007669"/>
    <property type="project" value="UniProtKB-UniRule"/>
</dbReference>
<keyword evidence="2" id="KW-0547">Nucleotide-binding</keyword>
<dbReference type="HOGENOM" id="CLU_072551_3_1_9"/>
<dbReference type="GO" id="GO:0005829">
    <property type="term" value="C:cytosol"/>
    <property type="evidence" value="ECO:0007669"/>
    <property type="project" value="TreeGrafter"/>
</dbReference>
<dbReference type="OrthoDB" id="9802097at2"/>
<feature type="binding site" evidence="2">
    <location>
        <begin position="97"/>
        <end position="100"/>
    </location>
    <ligand>
        <name>ATP</name>
        <dbReference type="ChEBI" id="CHEBI:30616"/>
    </ligand>
</feature>
<proteinExistence type="inferred from homology"/>
<comment type="cofactor">
    <cofactor evidence="2">
        <name>Mg(2+)</name>
        <dbReference type="ChEBI" id="CHEBI:18420"/>
    </cofactor>
</comment>
<dbReference type="EC" id="6.3.3.3" evidence="2"/>
<dbReference type="Pfam" id="PF13500">
    <property type="entry name" value="AAA_26"/>
    <property type="match status" value="1"/>
</dbReference>
<dbReference type="HAMAP" id="MF_00336">
    <property type="entry name" value="BioD"/>
    <property type="match status" value="1"/>
</dbReference>
<feature type="binding site" evidence="2">
    <location>
        <position position="47"/>
    </location>
    <ligand>
        <name>ATP</name>
        <dbReference type="ChEBI" id="CHEBI:30616"/>
    </ligand>
</feature>
<gene>
    <name evidence="2" type="primary">bioD</name>
    <name evidence="3" type="ORF">Thena_1826</name>
</gene>
<comment type="catalytic activity">
    <reaction evidence="2">
        <text>(7R,8S)-7,8-diammoniononanoate + CO2 + ATP = (4R,5S)-dethiobiotin + ADP + phosphate + 3 H(+)</text>
        <dbReference type="Rhea" id="RHEA:15805"/>
        <dbReference type="ChEBI" id="CHEBI:15378"/>
        <dbReference type="ChEBI" id="CHEBI:16526"/>
        <dbReference type="ChEBI" id="CHEBI:30616"/>
        <dbReference type="ChEBI" id="CHEBI:43474"/>
        <dbReference type="ChEBI" id="CHEBI:149469"/>
        <dbReference type="ChEBI" id="CHEBI:149473"/>
        <dbReference type="ChEBI" id="CHEBI:456216"/>
        <dbReference type="EC" id="6.3.3.3"/>
    </reaction>
</comment>
<keyword evidence="4" id="KW-1185">Reference proteome</keyword>
<comment type="caution">
    <text evidence="2">Lacks conserved residue(s) required for the propagation of feature annotation.</text>
</comment>
<name>M1E653_9BACT</name>
<feature type="binding site" evidence="2">
    <location>
        <position position="40"/>
    </location>
    <ligand>
        <name>substrate</name>
    </ligand>
</feature>
<dbReference type="Gene3D" id="3.40.50.300">
    <property type="entry name" value="P-loop containing nucleotide triphosphate hydrolases"/>
    <property type="match status" value="1"/>
</dbReference>
<dbReference type="STRING" id="747365.Thena_1826"/>
<dbReference type="PANTHER" id="PTHR43210:SF5">
    <property type="entry name" value="DETHIOBIOTIN SYNTHETASE"/>
    <property type="match status" value="1"/>
</dbReference>
<evidence type="ECO:0000256" key="1">
    <source>
        <dbReference type="ARBA" id="ARBA00022756"/>
    </source>
</evidence>
<keyword evidence="2" id="KW-0067">ATP-binding</keyword>
<feature type="binding site" evidence="2">
    <location>
        <position position="15"/>
    </location>
    <ligand>
        <name>Mg(2+)</name>
        <dbReference type="ChEBI" id="CHEBI:18420"/>
    </ligand>
</feature>
<feature type="active site" evidence="2">
    <location>
        <position position="36"/>
    </location>
</feature>
<dbReference type="InterPro" id="IPR004472">
    <property type="entry name" value="DTB_synth_BioD"/>
</dbReference>
<keyword evidence="1 2" id="KW-0093">Biotin biosynthesis</keyword>
<dbReference type="NCBIfam" id="TIGR00347">
    <property type="entry name" value="bioD"/>
    <property type="match status" value="1"/>
</dbReference>
<dbReference type="SUPFAM" id="SSF52540">
    <property type="entry name" value="P-loop containing nucleoside triphosphate hydrolases"/>
    <property type="match status" value="1"/>
</dbReference>
<comment type="function">
    <text evidence="2">Catalyzes a mechanistically unusual reaction, the ATP-dependent insertion of CO2 between the N7 and N8 nitrogen atoms of 7,8-diaminopelargonic acid (DAPA, also called 7,8-diammoniononanoate) to form a ureido ring.</text>
</comment>
<comment type="pathway">
    <text evidence="2">Cofactor biosynthesis; biotin biosynthesis; biotin from 7,8-diaminononanoate: step 1/2.</text>
</comment>
<dbReference type="KEGG" id="tnr:Thena_1826"/>
<organism evidence="3 4">
    <name type="scientific">Thermodesulfobium narugense DSM 14796</name>
    <dbReference type="NCBI Taxonomy" id="747365"/>
    <lineage>
        <taxon>Bacteria</taxon>
        <taxon>Pseudomonadati</taxon>
        <taxon>Thermodesulfobiota</taxon>
        <taxon>Thermodesulfobiia</taxon>
        <taxon>Thermodesulfobiales</taxon>
        <taxon>Thermodesulfobiaceae</taxon>
        <taxon>Thermodesulfobium</taxon>
    </lineage>
</organism>
<feature type="binding site" evidence="2">
    <location>
        <begin position="11"/>
        <end position="16"/>
    </location>
    <ligand>
        <name>ATP</name>
        <dbReference type="ChEBI" id="CHEBI:30616"/>
    </ligand>
</feature>
<accession>M1E653</accession>
<dbReference type="PIRSF" id="PIRSF006755">
    <property type="entry name" value="DTB_synth"/>
    <property type="match status" value="1"/>
</dbReference>
<dbReference type="PANTHER" id="PTHR43210">
    <property type="entry name" value="DETHIOBIOTIN SYNTHETASE"/>
    <property type="match status" value="1"/>
</dbReference>
<comment type="subcellular location">
    <subcellularLocation>
        <location evidence="2">Cytoplasm</location>
    </subcellularLocation>
</comment>
<dbReference type="Proteomes" id="UP000011765">
    <property type="component" value="Chromosome"/>
</dbReference>
<dbReference type="GO" id="GO:0000287">
    <property type="term" value="F:magnesium ion binding"/>
    <property type="evidence" value="ECO:0007669"/>
    <property type="project" value="UniProtKB-UniRule"/>
</dbReference>
<sequence>MIFFISATDTGVGKTYFSYLLAKKFLSEGKKTKYIKLVQTGYPEDDDSAFVSKSKAEAKTLYFGKEPLAPYFIFKNFPVDEAISRLKSEEVDYTIVEGSGGLLVPLDKNNFIVDIPKRMNLRTIVVVPNKLGCINQTLLNLYYCEKEGINLYGFALNDFFMTTFDNFDVLEKLTRKIKYRFKDDIITI</sequence>
<dbReference type="GO" id="GO:0009102">
    <property type="term" value="P:biotin biosynthetic process"/>
    <property type="evidence" value="ECO:0007669"/>
    <property type="project" value="UniProtKB-UniRule"/>
</dbReference>
<dbReference type="AlphaFoldDB" id="M1E653"/>
<dbReference type="CDD" id="cd03109">
    <property type="entry name" value="DTBS"/>
    <property type="match status" value="1"/>
</dbReference>
<evidence type="ECO:0000313" key="4">
    <source>
        <dbReference type="Proteomes" id="UP000011765"/>
    </source>
</evidence>
<comment type="similarity">
    <text evidence="2">Belongs to the dethiobiotin synthetase family.</text>
</comment>
<dbReference type="InterPro" id="IPR027417">
    <property type="entry name" value="P-loop_NTPase"/>
</dbReference>
<keyword evidence="2" id="KW-0963">Cytoplasm</keyword>
<dbReference type="RefSeq" id="WP_013757152.1">
    <property type="nucleotide sequence ID" value="NC_015499.1"/>
</dbReference>
<dbReference type="eggNOG" id="COG0132">
    <property type="taxonomic scope" value="Bacteria"/>
</dbReference>
<feature type="binding site" evidence="2">
    <location>
        <position position="97"/>
    </location>
    <ligand>
        <name>Mg(2+)</name>
        <dbReference type="ChEBI" id="CHEBI:18420"/>
    </ligand>
</feature>
<evidence type="ECO:0000313" key="3">
    <source>
        <dbReference type="EMBL" id="AEE15432.1"/>
    </source>
</evidence>
<feature type="binding site" evidence="2">
    <location>
        <position position="47"/>
    </location>
    <ligand>
        <name>Mg(2+)</name>
        <dbReference type="ChEBI" id="CHEBI:18420"/>
    </ligand>
</feature>
<keyword evidence="2 3" id="KW-0436">Ligase</keyword>
<comment type="subunit">
    <text evidence="2">Homodimer.</text>
</comment>
<dbReference type="GO" id="GO:0004141">
    <property type="term" value="F:dethiobiotin synthase activity"/>
    <property type="evidence" value="ECO:0007669"/>
    <property type="project" value="UniProtKB-UniRule"/>
</dbReference>
<feature type="binding site" evidence="2">
    <location>
        <begin position="157"/>
        <end position="158"/>
    </location>
    <ligand>
        <name>ATP</name>
        <dbReference type="ChEBI" id="CHEBI:30616"/>
    </ligand>
</feature>